<dbReference type="AlphaFoldDB" id="A0A078AF61"/>
<evidence type="ECO:0000313" key="1">
    <source>
        <dbReference type="EMBL" id="CDW79548.1"/>
    </source>
</evidence>
<keyword evidence="2" id="KW-1185">Reference proteome</keyword>
<sequence length="141" mass="16396">MEEDSYSFKLNQAYLEDSKISFMKLSQIIFQSMNDKINVELNNTSIIGCFKVDKYSMIVIEDIEFENMNITLSNFKLTRNILGDASFFEFKHLSKILRIDKVEIRNNSGRLFNFIPKSPQSDMLQLINVANTIFVGNYGRI</sequence>
<reference evidence="1 2" key="1">
    <citation type="submission" date="2014-06" db="EMBL/GenBank/DDBJ databases">
        <authorList>
            <person name="Swart Estienne"/>
        </authorList>
    </citation>
    <scope>NUCLEOTIDE SEQUENCE [LARGE SCALE GENOMIC DNA]</scope>
    <source>
        <strain evidence="1 2">130c</strain>
    </source>
</reference>
<organism evidence="1 2">
    <name type="scientific">Stylonychia lemnae</name>
    <name type="common">Ciliate</name>
    <dbReference type="NCBI Taxonomy" id="5949"/>
    <lineage>
        <taxon>Eukaryota</taxon>
        <taxon>Sar</taxon>
        <taxon>Alveolata</taxon>
        <taxon>Ciliophora</taxon>
        <taxon>Intramacronucleata</taxon>
        <taxon>Spirotrichea</taxon>
        <taxon>Stichotrichia</taxon>
        <taxon>Sporadotrichida</taxon>
        <taxon>Oxytrichidae</taxon>
        <taxon>Stylonychinae</taxon>
        <taxon>Stylonychia</taxon>
    </lineage>
</organism>
<evidence type="ECO:0000313" key="2">
    <source>
        <dbReference type="Proteomes" id="UP000039865"/>
    </source>
</evidence>
<accession>A0A078AF61</accession>
<protein>
    <submittedName>
        <fullName evidence="1">Uncharacterized protein</fullName>
    </submittedName>
</protein>
<proteinExistence type="predicted"/>
<dbReference type="Proteomes" id="UP000039865">
    <property type="component" value="Unassembled WGS sequence"/>
</dbReference>
<name>A0A078AF61_STYLE</name>
<dbReference type="InParanoid" id="A0A078AF61"/>
<dbReference type="EMBL" id="CCKQ01008102">
    <property type="protein sequence ID" value="CDW79548.1"/>
    <property type="molecule type" value="Genomic_DNA"/>
</dbReference>
<gene>
    <name evidence="1" type="primary">Contig252.g288</name>
    <name evidence="1" type="ORF">STYLEM_8538</name>
</gene>